<dbReference type="AlphaFoldDB" id="A0A391P7L6"/>
<dbReference type="EMBL" id="BHGK01000001">
    <property type="protein sequence ID" value="GCA68336.1"/>
    <property type="molecule type" value="Genomic_DNA"/>
</dbReference>
<protein>
    <recommendedName>
        <fullName evidence="1">DUF5716 domain-containing protein</fullName>
    </recommendedName>
</protein>
<proteinExistence type="predicted"/>
<evidence type="ECO:0000313" key="3">
    <source>
        <dbReference type="Proteomes" id="UP000265643"/>
    </source>
</evidence>
<dbReference type="InterPro" id="IPR043770">
    <property type="entry name" value="DUF5716_C"/>
</dbReference>
<dbReference type="Proteomes" id="UP000265643">
    <property type="component" value="Unassembled WGS sequence"/>
</dbReference>
<evidence type="ECO:0000259" key="1">
    <source>
        <dbReference type="Pfam" id="PF18980"/>
    </source>
</evidence>
<accession>A0A391P7L6</accession>
<organism evidence="2 3">
    <name type="scientific">Mediterraneibacter butyricigenes</name>
    <dbReference type="NCBI Taxonomy" id="2316025"/>
    <lineage>
        <taxon>Bacteria</taxon>
        <taxon>Bacillati</taxon>
        <taxon>Bacillota</taxon>
        <taxon>Clostridia</taxon>
        <taxon>Lachnospirales</taxon>
        <taxon>Lachnospiraceae</taxon>
        <taxon>Mediterraneibacter</taxon>
    </lineage>
</organism>
<dbReference type="Pfam" id="PF18980">
    <property type="entry name" value="DUF5716_C"/>
    <property type="match status" value="1"/>
</dbReference>
<dbReference type="RefSeq" id="WP_117602375.1">
    <property type="nucleotide sequence ID" value="NZ_BHGK01000001.1"/>
</dbReference>
<keyword evidence="3" id="KW-1185">Reference proteome</keyword>
<gene>
    <name evidence="2" type="ORF">KGMB01110_27720</name>
</gene>
<sequence length="428" mass="49580">MTQGNIIGYDINEKTCQISYYNEQQLEPETLEADTENYQIPLLIGKLRDTWAYGKEAKRLVSVKDGFAVGRLLSRSLAGEKIQFGEESYDAVWLLAKYIQMSLQSFGQIDGIVFSVPKLTEEIAQLLRGIAVRMNINKNQIFVQDYKESFCNYLFYQPKELWQYDAALFNCSRNEVHAYMLRRLKPNLPMSQMTFVTVDEVANAHMKELAAVYPVLNEDKAKEADERFCKFVQSVFEKRKVSSVFLTGEGFENNWYPNSLRVLCNGRRAFIGNNLYSKGACYTAYRKKYTHIENPVYLDESKLTDRVTLNMRVNGQEEWYPVVSWGNHWYEANNQWEVLTNEVDELEFHVESLVQGNLRSEIISLEGMPKRPEYSTRLQIETLFLDERTCRITVKDVGFGEFFPATDFQVEKVIHLGGNDGKFNSMSS</sequence>
<feature type="domain" description="DUF5716" evidence="1">
    <location>
        <begin position="112"/>
        <end position="416"/>
    </location>
</feature>
<reference evidence="3" key="1">
    <citation type="submission" date="2018-09" db="EMBL/GenBank/DDBJ databases">
        <title>Draft Genome Sequence of Mediterraneibacter sp. KCTC 15684.</title>
        <authorList>
            <person name="Kim J.S."/>
            <person name="Han K.I."/>
            <person name="Suh M.K."/>
            <person name="Lee K.C."/>
            <person name="Eom M.K."/>
            <person name="Lee J.H."/>
            <person name="Park S.H."/>
            <person name="Kang S.W."/>
            <person name="Park J.E."/>
            <person name="Oh B.S."/>
            <person name="Yu S.Y."/>
            <person name="Choi S.H."/>
            <person name="Lee D.H."/>
            <person name="Yoon H."/>
            <person name="Kim B."/>
            <person name="Yang S.J."/>
            <person name="Lee J.S."/>
        </authorList>
    </citation>
    <scope>NUCLEOTIDE SEQUENCE [LARGE SCALE GENOMIC DNA]</scope>
    <source>
        <strain evidence="3">KCTC 15684</strain>
    </source>
</reference>
<evidence type="ECO:0000313" key="2">
    <source>
        <dbReference type="EMBL" id="GCA68336.1"/>
    </source>
</evidence>
<name>A0A391P7L6_9FIRM</name>
<comment type="caution">
    <text evidence="2">The sequence shown here is derived from an EMBL/GenBank/DDBJ whole genome shotgun (WGS) entry which is preliminary data.</text>
</comment>